<organism evidence="1 2">
    <name type="scientific">Stylonychia lemnae</name>
    <name type="common">Ciliate</name>
    <dbReference type="NCBI Taxonomy" id="5949"/>
    <lineage>
        <taxon>Eukaryota</taxon>
        <taxon>Sar</taxon>
        <taxon>Alveolata</taxon>
        <taxon>Ciliophora</taxon>
        <taxon>Intramacronucleata</taxon>
        <taxon>Spirotrichea</taxon>
        <taxon>Stichotrichia</taxon>
        <taxon>Sporadotrichida</taxon>
        <taxon>Oxytrichidae</taxon>
        <taxon>Stylonychinae</taxon>
        <taxon>Stylonychia</taxon>
    </lineage>
</organism>
<keyword evidence="2" id="KW-1185">Reference proteome</keyword>
<reference evidence="1 2" key="1">
    <citation type="submission" date="2014-06" db="EMBL/GenBank/DDBJ databases">
        <authorList>
            <person name="Swart Estienne"/>
        </authorList>
    </citation>
    <scope>NUCLEOTIDE SEQUENCE [LARGE SCALE GENOMIC DNA]</scope>
    <source>
        <strain evidence="1 2">130c</strain>
    </source>
</reference>
<protein>
    <submittedName>
        <fullName evidence="1">Uncharacterized protein</fullName>
    </submittedName>
</protein>
<dbReference type="InParanoid" id="A0A078B1I5"/>
<dbReference type="EMBL" id="CCKQ01016298">
    <property type="protein sequence ID" value="CDW88171.1"/>
    <property type="molecule type" value="Genomic_DNA"/>
</dbReference>
<evidence type="ECO:0000313" key="2">
    <source>
        <dbReference type="Proteomes" id="UP000039865"/>
    </source>
</evidence>
<dbReference type="Proteomes" id="UP000039865">
    <property type="component" value="Unassembled WGS sequence"/>
</dbReference>
<proteinExistence type="predicted"/>
<gene>
    <name evidence="1" type="primary">Contig19786.g20987</name>
    <name evidence="1" type="ORF">STYLEM_17289</name>
</gene>
<evidence type="ECO:0000313" key="1">
    <source>
        <dbReference type="EMBL" id="CDW88171.1"/>
    </source>
</evidence>
<accession>A0A078B1I5</accession>
<dbReference type="AlphaFoldDB" id="A0A078B1I5"/>
<name>A0A078B1I5_STYLE</name>
<sequence>MKQYYLNFELTLKNFERKSQPENFGYDYKPDHFTDILKSNPIQFMVRNCEHGSIEYLLGALDNICEIYEQSLHSDLFAKKIEESFFFVLSEQYSDIMIFRKRQDY</sequence>